<evidence type="ECO:0000313" key="3">
    <source>
        <dbReference type="Proteomes" id="UP000326062"/>
    </source>
</evidence>
<proteinExistence type="predicted"/>
<dbReference type="Pfam" id="PF13908">
    <property type="entry name" value="Shisa_N"/>
    <property type="match status" value="1"/>
</dbReference>
<evidence type="ECO:0000313" key="2">
    <source>
        <dbReference type="EMBL" id="KAB0372404.1"/>
    </source>
</evidence>
<reference evidence="2 3" key="1">
    <citation type="submission" date="2019-06" db="EMBL/GenBank/DDBJ databases">
        <title>Discovery of a novel chromosome fission-fusion reversal in muntjac.</title>
        <authorList>
            <person name="Mudd A.B."/>
            <person name="Bredeson J.V."/>
            <person name="Baum R."/>
            <person name="Hockemeyer D."/>
            <person name="Rokhsar D.S."/>
        </authorList>
    </citation>
    <scope>NUCLEOTIDE SEQUENCE [LARGE SCALE GENOMIC DNA]</scope>
    <source>
        <strain evidence="2">UCam_UCB_Mr</strain>
        <tissue evidence="2">Fibroblast cell line</tissue>
    </source>
</reference>
<accession>A0A5N3XGM1</accession>
<feature type="domain" description="Shisa N-terminal" evidence="1">
    <location>
        <begin position="18"/>
        <end position="57"/>
    </location>
</feature>
<evidence type="ECO:0000259" key="1">
    <source>
        <dbReference type="Pfam" id="PF13908"/>
    </source>
</evidence>
<organism evidence="2 3">
    <name type="scientific">Muntiacus reevesi</name>
    <name type="common">Reeves' muntjac</name>
    <name type="synonym">Cervus reevesi</name>
    <dbReference type="NCBI Taxonomy" id="9886"/>
    <lineage>
        <taxon>Eukaryota</taxon>
        <taxon>Metazoa</taxon>
        <taxon>Chordata</taxon>
        <taxon>Craniata</taxon>
        <taxon>Vertebrata</taxon>
        <taxon>Euteleostomi</taxon>
        <taxon>Mammalia</taxon>
        <taxon>Eutheria</taxon>
        <taxon>Laurasiatheria</taxon>
        <taxon>Artiodactyla</taxon>
        <taxon>Ruminantia</taxon>
        <taxon>Pecora</taxon>
        <taxon>Cervidae</taxon>
        <taxon>Muntiacinae</taxon>
        <taxon>Muntiacus</taxon>
    </lineage>
</organism>
<dbReference type="AlphaFoldDB" id="A0A5N3XGM1"/>
<comment type="caution">
    <text evidence="2">The sequence shown here is derived from an EMBL/GenBank/DDBJ whole genome shotgun (WGS) entry which is preliminary data.</text>
</comment>
<sequence length="121" mass="13718">MVSLVPDPQLLQSQLCRTSHGYKVNPWICPDFCCGSCYDQYCCSDVLKQVVWIEEDCHAASFNGHPYLVPDFRENAFNFSPLRIVFARKRGVKGGESNLARNQIATCPPQPGTLREIHRVM</sequence>
<dbReference type="Proteomes" id="UP000326062">
    <property type="component" value="Chromosome X"/>
</dbReference>
<protein>
    <recommendedName>
        <fullName evidence="1">Shisa N-terminal domain-containing protein</fullName>
    </recommendedName>
</protein>
<name>A0A5N3XGM1_MUNRE</name>
<gene>
    <name evidence="2" type="ORF">FD755_016196</name>
</gene>
<dbReference type="InterPro" id="IPR053891">
    <property type="entry name" value="Shisa_N"/>
</dbReference>
<keyword evidence="3" id="KW-1185">Reference proteome</keyword>
<dbReference type="EMBL" id="VCEB01000011">
    <property type="protein sequence ID" value="KAB0372404.1"/>
    <property type="molecule type" value="Genomic_DNA"/>
</dbReference>